<proteinExistence type="predicted"/>
<gene>
    <name evidence="1" type="ORF">ID854_00950</name>
</gene>
<protein>
    <submittedName>
        <fullName evidence="1">Uncharacterized protein</fullName>
    </submittedName>
</protein>
<organism evidence="1">
    <name type="scientific">Xenorhabdus szentirmaii</name>
    <dbReference type="NCBI Taxonomy" id="290112"/>
    <lineage>
        <taxon>Bacteria</taxon>
        <taxon>Pseudomonadati</taxon>
        <taxon>Pseudomonadota</taxon>
        <taxon>Gammaproteobacteria</taxon>
        <taxon>Enterobacterales</taxon>
        <taxon>Morganellaceae</taxon>
        <taxon>Xenorhabdus</taxon>
    </lineage>
</organism>
<evidence type="ECO:0000313" key="1">
    <source>
        <dbReference type="EMBL" id="MBD2799062.1"/>
    </source>
</evidence>
<dbReference type="AlphaFoldDB" id="A0AAW3YNC6"/>
<name>A0AAW3YNC6_9GAMM</name>
<dbReference type="EMBL" id="JACXBF010000036">
    <property type="protein sequence ID" value="MBD2799062.1"/>
    <property type="molecule type" value="Genomic_DNA"/>
</dbReference>
<reference evidence="1" key="1">
    <citation type="submission" date="2020-09" db="EMBL/GenBank/DDBJ databases">
        <authorList>
            <person name="Palma L."/>
            <person name="Caballero P."/>
            <person name="Berry C."/>
            <person name="Del Valle E."/>
        </authorList>
    </citation>
    <scope>NUCLEOTIDE SEQUENCE</scope>
    <source>
        <strain evidence="1">M</strain>
    </source>
</reference>
<dbReference type="RefSeq" id="WP_024928004.1">
    <property type="nucleotide sequence ID" value="NZ_JACXBI010000378.1"/>
</dbReference>
<sequence length="92" mass="11010">MDELDKLFLELLKDDYKRRSEPILRFNDVLWSWLQKEGESLWDGVIEYNSLLGCAEDMGRLYAIVEGLLNDLATKREWDDDMYYLARSVLWD</sequence>
<accession>A0AAW3YNC6</accession>
<comment type="caution">
    <text evidence="1">The sequence shown here is derived from an EMBL/GenBank/DDBJ whole genome shotgun (WGS) entry which is preliminary data.</text>
</comment>
<dbReference type="Proteomes" id="UP001193920">
    <property type="component" value="Unassembled WGS sequence"/>
</dbReference>
<reference evidence="1" key="2">
    <citation type="journal article" date="2024" name="Toxins">
        <title>Genome Sequence Analysis of Native Xenorhabdus Strains Isolated from Entomopathogenic Nematodes in Argentina.</title>
        <authorList>
            <person name="Palma L."/>
            <person name="Frizzo L."/>
            <person name="Kaiser S."/>
            <person name="Berry C."/>
            <person name="Caballero P."/>
            <person name="Bode H.B."/>
            <person name="Del Valle E.E."/>
        </authorList>
    </citation>
    <scope>NUCLEOTIDE SEQUENCE</scope>
    <source>
        <strain evidence="1">M</strain>
    </source>
</reference>